<dbReference type="SUPFAM" id="SSF56601">
    <property type="entry name" value="beta-lactamase/transpeptidase-like"/>
    <property type="match status" value="1"/>
</dbReference>
<dbReference type="AlphaFoldDB" id="A0A382PBV6"/>
<dbReference type="PANTHER" id="PTHR43283">
    <property type="entry name" value="BETA-LACTAMASE-RELATED"/>
    <property type="match status" value="1"/>
</dbReference>
<proteinExistence type="predicted"/>
<dbReference type="PANTHER" id="PTHR43283:SF3">
    <property type="entry name" value="BETA-LACTAMASE FAMILY PROTEIN (AFU_ORTHOLOGUE AFUA_5G07500)"/>
    <property type="match status" value="1"/>
</dbReference>
<dbReference type="InterPro" id="IPR050789">
    <property type="entry name" value="Diverse_Enzym_Activities"/>
</dbReference>
<sequence length="202" mass="22620">GRLVEVMSGQTLDVFLKERIFEPLDMTDTHFYMPESKLDRFTALYRPDANGKIELAEAPTAQSRFFAKPHVYFSGAGGLASTARDYFRFHQMMLNGGELEGTRILSRKTVELMTTNHTGDKGIWLAGPGYGFGLGYAIVTDLGPSGTPRSEGSYYWGGAYGTIFWVDPEEELIGILMEQIRPYTHLNIRPDLATMTYQAIID</sequence>
<protein>
    <recommendedName>
        <fullName evidence="1">Beta-lactamase-related domain-containing protein</fullName>
    </recommendedName>
</protein>
<feature type="domain" description="Beta-lactamase-related" evidence="1">
    <location>
        <begin position="1"/>
        <end position="179"/>
    </location>
</feature>
<name>A0A382PBV6_9ZZZZ</name>
<reference evidence="2" key="1">
    <citation type="submission" date="2018-05" db="EMBL/GenBank/DDBJ databases">
        <authorList>
            <person name="Lanie J.A."/>
            <person name="Ng W.-L."/>
            <person name="Kazmierczak K.M."/>
            <person name="Andrzejewski T.M."/>
            <person name="Davidsen T.M."/>
            <person name="Wayne K.J."/>
            <person name="Tettelin H."/>
            <person name="Glass J.I."/>
            <person name="Rusch D."/>
            <person name="Podicherti R."/>
            <person name="Tsui H.-C.T."/>
            <person name="Winkler M.E."/>
        </authorList>
    </citation>
    <scope>NUCLEOTIDE SEQUENCE</scope>
</reference>
<feature type="non-terminal residue" evidence="2">
    <location>
        <position position="1"/>
    </location>
</feature>
<dbReference type="Pfam" id="PF00144">
    <property type="entry name" value="Beta-lactamase"/>
    <property type="match status" value="1"/>
</dbReference>
<dbReference type="InterPro" id="IPR001466">
    <property type="entry name" value="Beta-lactam-related"/>
</dbReference>
<evidence type="ECO:0000259" key="1">
    <source>
        <dbReference type="Pfam" id="PF00144"/>
    </source>
</evidence>
<accession>A0A382PBV6</accession>
<dbReference type="EMBL" id="UINC01105980">
    <property type="protein sequence ID" value="SVC70310.1"/>
    <property type="molecule type" value="Genomic_DNA"/>
</dbReference>
<organism evidence="2">
    <name type="scientific">marine metagenome</name>
    <dbReference type="NCBI Taxonomy" id="408172"/>
    <lineage>
        <taxon>unclassified sequences</taxon>
        <taxon>metagenomes</taxon>
        <taxon>ecological metagenomes</taxon>
    </lineage>
</organism>
<evidence type="ECO:0000313" key="2">
    <source>
        <dbReference type="EMBL" id="SVC70310.1"/>
    </source>
</evidence>
<dbReference type="Gene3D" id="3.40.710.10">
    <property type="entry name" value="DD-peptidase/beta-lactamase superfamily"/>
    <property type="match status" value="1"/>
</dbReference>
<dbReference type="InterPro" id="IPR012338">
    <property type="entry name" value="Beta-lactam/transpept-like"/>
</dbReference>
<gene>
    <name evidence="2" type="ORF">METZ01_LOCUS323164</name>
</gene>